<keyword evidence="2" id="KW-1185">Reference proteome</keyword>
<comment type="caution">
    <text evidence="1">The sequence shown here is derived from an EMBL/GenBank/DDBJ whole genome shotgun (WGS) entry which is preliminary data.</text>
</comment>
<name>A0ABP0SAA0_9DINO</name>
<sequence>MAMDAGKSDILAASDSEGEFSVPRKTRDHAALAAKLVQRPCTCAKADCFKQFQGREEQVVRERQRFQSLPAFRKDTLEQMITDWYHPRPLVDLEHSEAEAITESEILLASDEEDVYEKCSSRARGALTFLNLPVCQSAHKRLIGIGSGVLQAMREGKPGFTMDEYRTSHPKHPTLGVSLRNSSSGKWQYILAFLWLLYVSEAEILPTKFKMPSEKVQKYHMNDEDFQERYVTAFLRDVDSQFALPRIEHLGPGSFAGPCRFLEYAQPIDIFYQYSAHEENDGRKPASLATFMKVFKKIFGTYLKFRDHSEHAQCNICGRIHYMRFCKREDIEADIWNSVREVEDFRSSHPKMGSDIFLIAKRWLADREVLRLIALVPADTAAKIRRGLHLPDGVAARRAISPKVRANIERYVPRCQMHGELSPAAAAYLTEWSTGKLKMINRPERYEIFSHRWQPEERLEDFQPGTWTIPRRKRHIDLTIEAEADAASSDSEVEGDIDLPPVLLDDCA</sequence>
<evidence type="ECO:0000313" key="2">
    <source>
        <dbReference type="Proteomes" id="UP001642464"/>
    </source>
</evidence>
<dbReference type="EMBL" id="CAXAMM010043262">
    <property type="protein sequence ID" value="CAK9109288.1"/>
    <property type="molecule type" value="Genomic_DNA"/>
</dbReference>
<proteinExistence type="predicted"/>
<evidence type="ECO:0000313" key="1">
    <source>
        <dbReference type="EMBL" id="CAK9109288.1"/>
    </source>
</evidence>
<dbReference type="Proteomes" id="UP001642464">
    <property type="component" value="Unassembled WGS sequence"/>
</dbReference>
<reference evidence="1 2" key="1">
    <citation type="submission" date="2024-02" db="EMBL/GenBank/DDBJ databases">
        <authorList>
            <person name="Chen Y."/>
            <person name="Shah S."/>
            <person name="Dougan E. K."/>
            <person name="Thang M."/>
            <person name="Chan C."/>
        </authorList>
    </citation>
    <scope>NUCLEOTIDE SEQUENCE [LARGE SCALE GENOMIC DNA]</scope>
</reference>
<accession>A0ABP0SAA0</accession>
<protein>
    <submittedName>
        <fullName evidence="1">Uncharacterized protein</fullName>
    </submittedName>
</protein>
<gene>
    <name evidence="1" type="ORF">SCF082_LOCUS50784</name>
</gene>
<organism evidence="1 2">
    <name type="scientific">Durusdinium trenchii</name>
    <dbReference type="NCBI Taxonomy" id="1381693"/>
    <lineage>
        <taxon>Eukaryota</taxon>
        <taxon>Sar</taxon>
        <taxon>Alveolata</taxon>
        <taxon>Dinophyceae</taxon>
        <taxon>Suessiales</taxon>
        <taxon>Symbiodiniaceae</taxon>
        <taxon>Durusdinium</taxon>
    </lineage>
</organism>